<dbReference type="EMBL" id="UINC01044548">
    <property type="protein sequence ID" value="SVB50148.1"/>
    <property type="molecule type" value="Genomic_DNA"/>
</dbReference>
<comment type="similarity">
    <text evidence="1">Belongs to the ArgJ family.</text>
</comment>
<keyword evidence="2" id="KW-0808">Transferase</keyword>
<dbReference type="PANTHER" id="PTHR23100:SF0">
    <property type="entry name" value="ARGININE BIOSYNTHESIS BIFUNCTIONAL PROTEIN ARGJ, MITOCHONDRIAL"/>
    <property type="match status" value="1"/>
</dbReference>
<dbReference type="Gene3D" id="3.60.70.12">
    <property type="entry name" value="L-amino peptidase D-ALA esterase/amidase"/>
    <property type="match status" value="1"/>
</dbReference>
<protein>
    <submittedName>
        <fullName evidence="5">Uncharacterized protein</fullName>
    </submittedName>
</protein>
<dbReference type="SUPFAM" id="SSF56266">
    <property type="entry name" value="DmpA/ArgJ-like"/>
    <property type="match status" value="1"/>
</dbReference>
<dbReference type="Pfam" id="PF01960">
    <property type="entry name" value="ArgJ"/>
    <property type="match status" value="1"/>
</dbReference>
<dbReference type="InterPro" id="IPR016117">
    <property type="entry name" value="ArgJ-like_dom_sf"/>
</dbReference>
<keyword evidence="3" id="KW-0068">Autocatalytic cleavage</keyword>
<evidence type="ECO:0000256" key="3">
    <source>
        <dbReference type="ARBA" id="ARBA00022813"/>
    </source>
</evidence>
<evidence type="ECO:0000256" key="2">
    <source>
        <dbReference type="ARBA" id="ARBA00022679"/>
    </source>
</evidence>
<feature type="non-terminal residue" evidence="5">
    <location>
        <position position="297"/>
    </location>
</feature>
<evidence type="ECO:0000313" key="5">
    <source>
        <dbReference type="EMBL" id="SVB50148.1"/>
    </source>
</evidence>
<reference evidence="5" key="1">
    <citation type="submission" date="2018-05" db="EMBL/GenBank/DDBJ databases">
        <authorList>
            <person name="Lanie J.A."/>
            <person name="Ng W.-L."/>
            <person name="Kazmierczak K.M."/>
            <person name="Andrzejewski T.M."/>
            <person name="Davidsen T.M."/>
            <person name="Wayne K.J."/>
            <person name="Tettelin H."/>
            <person name="Glass J.I."/>
            <person name="Rusch D."/>
            <person name="Podicherti R."/>
            <person name="Tsui H.-C.T."/>
            <person name="Winkler M.E."/>
        </authorList>
    </citation>
    <scope>NUCLEOTIDE SEQUENCE</scope>
</reference>
<dbReference type="InterPro" id="IPR002813">
    <property type="entry name" value="Arg_biosynth_ArgJ"/>
</dbReference>
<accession>A0A382EHD3</accession>
<dbReference type="AlphaFoldDB" id="A0A382EHD3"/>
<organism evidence="5">
    <name type="scientific">marine metagenome</name>
    <dbReference type="NCBI Taxonomy" id="408172"/>
    <lineage>
        <taxon>unclassified sequences</taxon>
        <taxon>metagenomes</taxon>
        <taxon>ecological metagenomes</taxon>
    </lineage>
</organism>
<dbReference type="GO" id="GO:0004358">
    <property type="term" value="F:L-glutamate N-acetyltransferase activity, acting on acetyl-L-ornithine as donor"/>
    <property type="evidence" value="ECO:0007669"/>
    <property type="project" value="InterPro"/>
</dbReference>
<dbReference type="HAMAP" id="MF_01106">
    <property type="entry name" value="ArgJ"/>
    <property type="match status" value="1"/>
</dbReference>
<dbReference type="Gene3D" id="3.10.20.340">
    <property type="entry name" value="ArgJ beta chain, C-terminal domain"/>
    <property type="match status" value="1"/>
</dbReference>
<dbReference type="InterPro" id="IPR042195">
    <property type="entry name" value="ArgJ_beta_C"/>
</dbReference>
<keyword evidence="4" id="KW-0012">Acyltransferase</keyword>
<gene>
    <name evidence="5" type="ORF">METZ01_LOCUS203002</name>
</gene>
<sequence>MACGVKASGADDLAMVATADGTPVTAAGVFTSNRMTAPPVLVCRDHLSASGGKAAAVILNSGNANAATGAAGRADAEAMCALTAEAVGCAPHEVLVCSTGWIGYPLPMDRIAPAIPSVAAALDPDGGPAAAVAMMTTDKVPKTTVATGPTTTGGAFTVGGVAKGAAMLEPNMATMLAVLTTDAEVDPSTATDLLRDAVGVSFNCLTVDGAESTNDTVLLLASGTAGPVDTADLGTALADACRDLAVQMANDAEGSTKTVFLTVTGAATDAEAAKGARDTANCQLVKCSWYGEDPYWG</sequence>
<dbReference type="GO" id="GO:0004042">
    <property type="term" value="F:L-glutamate N-acetyltransferase activity"/>
    <property type="evidence" value="ECO:0007669"/>
    <property type="project" value="TreeGrafter"/>
</dbReference>
<proteinExistence type="inferred from homology"/>
<dbReference type="GO" id="GO:0006592">
    <property type="term" value="P:ornithine biosynthetic process"/>
    <property type="evidence" value="ECO:0007669"/>
    <property type="project" value="TreeGrafter"/>
</dbReference>
<name>A0A382EHD3_9ZZZZ</name>
<dbReference type="PANTHER" id="PTHR23100">
    <property type="entry name" value="ARGININE BIOSYNTHESIS BIFUNCTIONAL PROTEIN ARGJ"/>
    <property type="match status" value="1"/>
</dbReference>
<evidence type="ECO:0000256" key="4">
    <source>
        <dbReference type="ARBA" id="ARBA00023315"/>
    </source>
</evidence>
<dbReference type="GO" id="GO:0006526">
    <property type="term" value="P:L-arginine biosynthetic process"/>
    <property type="evidence" value="ECO:0007669"/>
    <property type="project" value="InterPro"/>
</dbReference>
<evidence type="ECO:0000256" key="1">
    <source>
        <dbReference type="ARBA" id="ARBA00006774"/>
    </source>
</evidence>